<name>A0A914XG31_9BILA</name>
<evidence type="ECO:0000256" key="2">
    <source>
        <dbReference type="ARBA" id="ARBA00005785"/>
    </source>
</evidence>
<organism evidence="14 15">
    <name type="scientific">Plectus sambesii</name>
    <dbReference type="NCBI Taxonomy" id="2011161"/>
    <lineage>
        <taxon>Eukaryota</taxon>
        <taxon>Metazoa</taxon>
        <taxon>Ecdysozoa</taxon>
        <taxon>Nematoda</taxon>
        <taxon>Chromadorea</taxon>
        <taxon>Plectida</taxon>
        <taxon>Plectina</taxon>
        <taxon>Plectoidea</taxon>
        <taxon>Plectidae</taxon>
        <taxon>Plectus</taxon>
    </lineage>
</organism>
<dbReference type="GO" id="GO:0000175">
    <property type="term" value="F:3'-5'-RNA exonuclease activity"/>
    <property type="evidence" value="ECO:0007669"/>
    <property type="project" value="TreeGrafter"/>
</dbReference>
<proteinExistence type="inferred from homology"/>
<dbReference type="Pfam" id="PF00773">
    <property type="entry name" value="RNB"/>
    <property type="match status" value="1"/>
</dbReference>
<feature type="domain" description="RNB" evidence="13">
    <location>
        <begin position="491"/>
        <end position="790"/>
    </location>
</feature>
<evidence type="ECO:0000256" key="1">
    <source>
        <dbReference type="ARBA" id="ARBA00004123"/>
    </source>
</evidence>
<dbReference type="InterPro" id="IPR050180">
    <property type="entry name" value="RNR_Ribonuclease"/>
</dbReference>
<dbReference type="FunFam" id="2.40.50.700:FF:000001">
    <property type="entry name" value="Exosome complex exonuclease exoribonuclease (Rrp44)"/>
    <property type="match status" value="1"/>
</dbReference>
<protein>
    <recommendedName>
        <fullName evidence="10">Protein DIS3 homolog</fullName>
    </recommendedName>
    <alternativeName>
        <fullName evidence="11">Ribosomal RNA-processing protein 44</fullName>
    </alternativeName>
</protein>
<keyword evidence="4" id="KW-0540">Nuclease</keyword>
<comment type="similarity">
    <text evidence="2">Belongs to the RNR ribonuclease family.</text>
</comment>
<evidence type="ECO:0000256" key="7">
    <source>
        <dbReference type="ARBA" id="ARBA00022839"/>
    </source>
</evidence>
<dbReference type="PANTHER" id="PTHR23355:SF35">
    <property type="entry name" value="EXOSOME COMPLEX EXONUCLEASE RRP44"/>
    <property type="match status" value="1"/>
</dbReference>
<dbReference type="Gene3D" id="2.40.50.700">
    <property type="match status" value="1"/>
</dbReference>
<evidence type="ECO:0000256" key="6">
    <source>
        <dbReference type="ARBA" id="ARBA00022835"/>
    </source>
</evidence>
<keyword evidence="14" id="KW-1185">Reference proteome</keyword>
<evidence type="ECO:0000256" key="12">
    <source>
        <dbReference type="SAM" id="MobiDB-lite"/>
    </source>
</evidence>
<keyword evidence="3" id="KW-0698">rRNA processing</keyword>
<comment type="subcellular location">
    <subcellularLocation>
        <location evidence="1">Nucleus</location>
    </subcellularLocation>
</comment>
<sequence length="790" mass="88806">MELNVKQSGISRRTLKIFHKNTRSGGIVKVVREHYLRNDIPCGLPNCTICPSAERGLLSDVDNSSISSVINEQHIILVDVSILLHKTDVLADDCFCNVIIAQTAWEAVKQKSPPAYKKVHHLVFHEERGFFVFMNDFHEETYAAREPGESADSRNDRALRKTAKFFVDHLAELGSRSKKLPKLVLLCDSVESRDRARAEGLISFSFAEYVKGITSKPELADKLAAFESRDEIDPKTGAPRGRLLFPEHLSADETEIGLKTGRLKKGSFQVSRDNYMEASVYVDDEGSAWFVQGLLNCNRAVHDDLVAVELLPEDEWSCPARLLKIRDQEESGANADAELDTDEVSTEDSEKGAPSKKRKRDDLLPTARVVGIIRRNWRPYCGVLLPSSVPGARRHLFAAAERRIPRIRIETRQADTLKGQRVIVAIDSWPRDSRYPLGHYVRSLGTLGDRATENEVLLLEHDIPHYKFSSAVLDCLPAVPWRISDEERTKRVDLRDLVICSVDPPGCTDIDDALHCRSLDDGCFEVGVHIADVSHFVRPGTAIDLEAAERGTTVYLCDQRIDMVPELLSSNLCSLRGGEERYAFSVIWKLTSEAEIVDVKFHKSVICSRAALTYQQAQDLIDNKKLDDPLAQSLRQLNNLSKKLRERRRANGALTLASMEIRFNIDSETRDPIAVQEKKFLQTNNMVEEFMLLANISVAQKINDEFPDCAVLRRHPVPAPANYKPVIQAAESRGFKLVVDSGKAIAESLDRAIIDANPFFNTMLRILTTRCMTQAVYFASGTLPVEQYYH</sequence>
<dbReference type="GO" id="GO:0004519">
    <property type="term" value="F:endonuclease activity"/>
    <property type="evidence" value="ECO:0007669"/>
    <property type="project" value="TreeGrafter"/>
</dbReference>
<dbReference type="GO" id="GO:0000176">
    <property type="term" value="C:nuclear exosome (RNase complex)"/>
    <property type="evidence" value="ECO:0007669"/>
    <property type="project" value="UniProtKB-ARBA"/>
</dbReference>
<evidence type="ECO:0000313" key="14">
    <source>
        <dbReference type="Proteomes" id="UP000887566"/>
    </source>
</evidence>
<accession>A0A914XG31</accession>
<keyword evidence="5" id="KW-0378">Hydrolase</keyword>
<dbReference type="SUPFAM" id="SSF50249">
    <property type="entry name" value="Nucleic acid-binding proteins"/>
    <property type="match status" value="2"/>
</dbReference>
<evidence type="ECO:0000256" key="8">
    <source>
        <dbReference type="ARBA" id="ARBA00022884"/>
    </source>
</evidence>
<dbReference type="InterPro" id="IPR001900">
    <property type="entry name" value="RNase_II/R"/>
</dbReference>
<dbReference type="SMART" id="SM00955">
    <property type="entry name" value="RNB"/>
    <property type="match status" value="1"/>
</dbReference>
<evidence type="ECO:0000256" key="10">
    <source>
        <dbReference type="ARBA" id="ARBA00077221"/>
    </source>
</evidence>
<dbReference type="InterPro" id="IPR041505">
    <property type="entry name" value="Dis3_CSD2"/>
</dbReference>
<dbReference type="Gene3D" id="3.40.50.1010">
    <property type="entry name" value="5'-nuclease"/>
    <property type="match status" value="1"/>
</dbReference>
<feature type="region of interest" description="Disordered" evidence="12">
    <location>
        <begin position="329"/>
        <end position="360"/>
    </location>
</feature>
<dbReference type="GO" id="GO:0003723">
    <property type="term" value="F:RNA binding"/>
    <property type="evidence" value="ECO:0007669"/>
    <property type="project" value="UniProtKB-KW"/>
</dbReference>
<dbReference type="AlphaFoldDB" id="A0A914XG31"/>
<dbReference type="Proteomes" id="UP000887566">
    <property type="component" value="Unplaced"/>
</dbReference>
<feature type="compositionally biased region" description="Acidic residues" evidence="12">
    <location>
        <begin position="337"/>
        <end position="347"/>
    </location>
</feature>
<dbReference type="Gene3D" id="2.40.50.690">
    <property type="match status" value="1"/>
</dbReference>
<keyword evidence="8" id="KW-0694">RNA-binding</keyword>
<evidence type="ECO:0000256" key="4">
    <source>
        <dbReference type="ARBA" id="ARBA00022722"/>
    </source>
</evidence>
<dbReference type="GO" id="GO:0006364">
    <property type="term" value="P:rRNA processing"/>
    <property type="evidence" value="ECO:0007669"/>
    <property type="project" value="UniProtKB-KW"/>
</dbReference>
<dbReference type="Pfam" id="PF17216">
    <property type="entry name" value="Rrp44_CSD1"/>
    <property type="match status" value="1"/>
</dbReference>
<dbReference type="Pfam" id="PF17849">
    <property type="entry name" value="OB_Dis3"/>
    <property type="match status" value="1"/>
</dbReference>
<dbReference type="InterPro" id="IPR012340">
    <property type="entry name" value="NA-bd_OB-fold"/>
</dbReference>
<dbReference type="GO" id="GO:0016075">
    <property type="term" value="P:rRNA catabolic process"/>
    <property type="evidence" value="ECO:0007669"/>
    <property type="project" value="TreeGrafter"/>
</dbReference>
<reference evidence="15" key="1">
    <citation type="submission" date="2022-11" db="UniProtKB">
        <authorList>
            <consortium name="WormBaseParasite"/>
        </authorList>
    </citation>
    <scope>IDENTIFICATION</scope>
</reference>
<dbReference type="WBParaSite" id="PSAMB.scaffold8416size6253.g31365.t1">
    <property type="protein sequence ID" value="PSAMB.scaffold8416size6253.g31365.t1"/>
    <property type="gene ID" value="PSAMB.scaffold8416size6253.g31365"/>
</dbReference>
<evidence type="ECO:0000313" key="15">
    <source>
        <dbReference type="WBParaSite" id="PSAMB.scaffold8416size6253.g31365.t1"/>
    </source>
</evidence>
<dbReference type="InterPro" id="IPR033771">
    <property type="entry name" value="Rrp44_CSD1"/>
</dbReference>
<dbReference type="CDD" id="cd09862">
    <property type="entry name" value="PIN_Rrp44-like"/>
    <property type="match status" value="1"/>
</dbReference>
<keyword evidence="9" id="KW-0539">Nucleus</keyword>
<dbReference type="GO" id="GO:0071031">
    <property type="term" value="P:nuclear mRNA surveillance of mRNA 3'-end processing"/>
    <property type="evidence" value="ECO:0007669"/>
    <property type="project" value="TreeGrafter"/>
</dbReference>
<dbReference type="GO" id="GO:0000177">
    <property type="term" value="C:cytoplasmic exosome (RNase complex)"/>
    <property type="evidence" value="ECO:0007669"/>
    <property type="project" value="TreeGrafter"/>
</dbReference>
<keyword evidence="7" id="KW-0269">Exonuclease</keyword>
<dbReference type="PANTHER" id="PTHR23355">
    <property type="entry name" value="RIBONUCLEASE"/>
    <property type="match status" value="1"/>
</dbReference>
<evidence type="ECO:0000256" key="9">
    <source>
        <dbReference type="ARBA" id="ARBA00023242"/>
    </source>
</evidence>
<evidence type="ECO:0000259" key="13">
    <source>
        <dbReference type="SMART" id="SM00955"/>
    </source>
</evidence>
<evidence type="ECO:0000256" key="3">
    <source>
        <dbReference type="ARBA" id="ARBA00022552"/>
    </source>
</evidence>
<keyword evidence="6" id="KW-0271">Exosome</keyword>
<evidence type="ECO:0000256" key="5">
    <source>
        <dbReference type="ARBA" id="ARBA00022801"/>
    </source>
</evidence>
<evidence type="ECO:0000256" key="11">
    <source>
        <dbReference type="ARBA" id="ARBA00077930"/>
    </source>
</evidence>